<evidence type="ECO:0000256" key="11">
    <source>
        <dbReference type="SAM" id="MobiDB-lite"/>
    </source>
</evidence>
<keyword evidence="7 10" id="KW-0496">Mitochondrion</keyword>
<keyword evidence="6 10" id="KW-0408">Iron</keyword>
<dbReference type="AlphaFoldDB" id="A0AAD5UWJ4"/>
<evidence type="ECO:0000256" key="5">
    <source>
        <dbReference type="ARBA" id="ARBA00022792"/>
    </source>
</evidence>
<dbReference type="PROSITE" id="PS00822">
    <property type="entry name" value="CYTO_HEME_LYASE_2"/>
    <property type="match status" value="1"/>
</dbReference>
<dbReference type="PANTHER" id="PTHR12743:SF3">
    <property type="entry name" value="HOLOCYTOCHROME-C SYNTHASE"/>
    <property type="match status" value="1"/>
</dbReference>
<evidence type="ECO:0000256" key="9">
    <source>
        <dbReference type="ARBA" id="ARBA00023239"/>
    </source>
</evidence>
<dbReference type="GO" id="GO:0046872">
    <property type="term" value="F:metal ion binding"/>
    <property type="evidence" value="ECO:0007669"/>
    <property type="project" value="UniProtKB-KW"/>
</dbReference>
<evidence type="ECO:0000256" key="3">
    <source>
        <dbReference type="ARBA" id="ARBA00022617"/>
    </source>
</evidence>
<name>A0AAD5UWJ4_9APHY</name>
<keyword evidence="3 10" id="KW-0349">Heme</keyword>
<comment type="function">
    <text evidence="10">Lyase that catalyzes the covalent linking of the heme group to the cytochrome C apoprotein to produce the mature functional cytochrome.</text>
</comment>
<dbReference type="GO" id="GO:0005743">
    <property type="term" value="C:mitochondrial inner membrane"/>
    <property type="evidence" value="ECO:0007669"/>
    <property type="project" value="UniProtKB-SubCell"/>
</dbReference>
<sequence>MGQSASTPATSTPAACPIKHDSLPSASSSSSSGSCPVPHNSPAASSGPAKCPIDHNNPPQPQPQQPKPPAECPMHHSGSGAGPSSSSSSTPSINPLNQMPDLAQSRAPDQSMDLPLEREVSSIPRDEATKWEYPSPQQFYNALVRKGWETPEEHVETMVQIHNFLNEQAWLEILKWEKKENPTEDPQLSRFKGRPGELSPKARFWLFAGWLFPSKFNTEPPFDRHDWIVKRKTTGEEVRYVIDYYSAPPEPDGSPVFSLDVRPALDSIGSIKQRISAATEDAWASFRENGGKPGVQSS</sequence>
<dbReference type="PANTHER" id="PTHR12743">
    <property type="entry name" value="CYTOCHROME C1 HEME LYASE"/>
    <property type="match status" value="1"/>
</dbReference>
<dbReference type="Proteomes" id="UP001212997">
    <property type="component" value="Unassembled WGS sequence"/>
</dbReference>
<dbReference type="EC" id="4.4.1.17" evidence="10"/>
<gene>
    <name evidence="12" type="ORF">NLI96_g8834</name>
</gene>
<reference evidence="12" key="1">
    <citation type="submission" date="2022-07" db="EMBL/GenBank/DDBJ databases">
        <title>Genome Sequence of Physisporinus lineatus.</title>
        <authorList>
            <person name="Buettner E."/>
        </authorList>
    </citation>
    <scope>NUCLEOTIDE SEQUENCE</scope>
    <source>
        <strain evidence="12">VT162</strain>
    </source>
</reference>
<evidence type="ECO:0000313" key="13">
    <source>
        <dbReference type="Proteomes" id="UP001212997"/>
    </source>
</evidence>
<dbReference type="GO" id="GO:0004408">
    <property type="term" value="F:holocytochrome-c synthase activity"/>
    <property type="evidence" value="ECO:0007669"/>
    <property type="project" value="UniProtKB-EC"/>
</dbReference>
<comment type="caution">
    <text evidence="12">The sequence shown here is derived from an EMBL/GenBank/DDBJ whole genome shotgun (WGS) entry which is preliminary data.</text>
</comment>
<dbReference type="EMBL" id="JANAWD010000418">
    <property type="protein sequence ID" value="KAJ3479757.1"/>
    <property type="molecule type" value="Genomic_DNA"/>
</dbReference>
<comment type="subcellular location">
    <subcellularLocation>
        <location evidence="1 10">Mitochondrion inner membrane</location>
    </subcellularLocation>
</comment>
<feature type="compositionally biased region" description="Pro residues" evidence="11">
    <location>
        <begin position="58"/>
        <end position="71"/>
    </location>
</feature>
<dbReference type="Pfam" id="PF01265">
    <property type="entry name" value="Cyto_heme_lyase"/>
    <property type="match status" value="2"/>
</dbReference>
<evidence type="ECO:0000256" key="2">
    <source>
        <dbReference type="ARBA" id="ARBA00007255"/>
    </source>
</evidence>
<evidence type="ECO:0000256" key="10">
    <source>
        <dbReference type="RuleBase" id="RU363130"/>
    </source>
</evidence>
<evidence type="ECO:0000256" key="8">
    <source>
        <dbReference type="ARBA" id="ARBA00023136"/>
    </source>
</evidence>
<comment type="catalytic activity">
    <reaction evidence="10">
        <text>holo-[cytochrome c] = apo-[cytochrome c] + heme b</text>
        <dbReference type="Rhea" id="RHEA:22648"/>
        <dbReference type="Rhea" id="RHEA-COMP:10725"/>
        <dbReference type="Rhea" id="RHEA-COMP:10726"/>
        <dbReference type="ChEBI" id="CHEBI:29950"/>
        <dbReference type="ChEBI" id="CHEBI:60344"/>
        <dbReference type="ChEBI" id="CHEBI:83739"/>
        <dbReference type="EC" id="4.4.1.17"/>
    </reaction>
</comment>
<comment type="similarity">
    <text evidence="2 10">Belongs to the cytochrome c-type heme lyase family.</text>
</comment>
<feature type="region of interest" description="Disordered" evidence="11">
    <location>
        <begin position="1"/>
        <end position="129"/>
    </location>
</feature>
<evidence type="ECO:0000256" key="1">
    <source>
        <dbReference type="ARBA" id="ARBA00004273"/>
    </source>
</evidence>
<keyword evidence="8 10" id="KW-0472">Membrane</keyword>
<evidence type="ECO:0000256" key="7">
    <source>
        <dbReference type="ARBA" id="ARBA00023128"/>
    </source>
</evidence>
<protein>
    <recommendedName>
        <fullName evidence="10">Holocytochrome c-type synthase</fullName>
        <ecNumber evidence="10">4.4.1.17</ecNumber>
    </recommendedName>
</protein>
<feature type="compositionally biased region" description="Low complexity" evidence="11">
    <location>
        <begin position="1"/>
        <end position="41"/>
    </location>
</feature>
<keyword evidence="13" id="KW-1185">Reference proteome</keyword>
<evidence type="ECO:0000256" key="6">
    <source>
        <dbReference type="ARBA" id="ARBA00023004"/>
    </source>
</evidence>
<dbReference type="InterPro" id="IPR000511">
    <property type="entry name" value="Holocyt_c/c1_synthase"/>
</dbReference>
<feature type="compositionally biased region" description="Low complexity" evidence="11">
    <location>
        <begin position="82"/>
        <end position="92"/>
    </location>
</feature>
<feature type="compositionally biased region" description="Basic and acidic residues" evidence="11">
    <location>
        <begin position="115"/>
        <end position="129"/>
    </location>
</feature>
<evidence type="ECO:0000313" key="12">
    <source>
        <dbReference type="EMBL" id="KAJ3479757.1"/>
    </source>
</evidence>
<keyword evidence="9 10" id="KW-0456">Lyase</keyword>
<keyword evidence="5 10" id="KW-0999">Mitochondrion inner membrane</keyword>
<evidence type="ECO:0000256" key="4">
    <source>
        <dbReference type="ARBA" id="ARBA00022723"/>
    </source>
</evidence>
<organism evidence="12 13">
    <name type="scientific">Meripilus lineatus</name>
    <dbReference type="NCBI Taxonomy" id="2056292"/>
    <lineage>
        <taxon>Eukaryota</taxon>
        <taxon>Fungi</taxon>
        <taxon>Dikarya</taxon>
        <taxon>Basidiomycota</taxon>
        <taxon>Agaricomycotina</taxon>
        <taxon>Agaricomycetes</taxon>
        <taxon>Polyporales</taxon>
        <taxon>Meripilaceae</taxon>
        <taxon>Meripilus</taxon>
    </lineage>
</organism>
<proteinExistence type="inferred from homology"/>
<keyword evidence="4 10" id="KW-0479">Metal-binding</keyword>
<accession>A0AAD5UWJ4</accession>